<organism evidence="2 3">
    <name type="scientific">Phytophthora sojae (strain P6497)</name>
    <name type="common">Soybean stem and root rot agent</name>
    <name type="synonym">Phytophthora megasperma f. sp. glycines</name>
    <dbReference type="NCBI Taxonomy" id="1094619"/>
    <lineage>
        <taxon>Eukaryota</taxon>
        <taxon>Sar</taxon>
        <taxon>Stramenopiles</taxon>
        <taxon>Oomycota</taxon>
        <taxon>Peronosporomycetes</taxon>
        <taxon>Peronosporales</taxon>
        <taxon>Peronosporaceae</taxon>
        <taxon>Phytophthora</taxon>
    </lineage>
</organism>
<sequence>VTCTRPDLANAVRSLSIRYSSSYSKENYAAAKRVLQYLKATRTFGLVYRLRDAAPRRELQLQAFSDADHANSPETSRSVTRY</sequence>
<dbReference type="AlphaFoldDB" id="G4ZPE7"/>
<evidence type="ECO:0000256" key="1">
    <source>
        <dbReference type="SAM" id="MobiDB-lite"/>
    </source>
</evidence>
<dbReference type="EMBL" id="JH159155">
    <property type="protein sequence ID" value="EGZ15481.1"/>
    <property type="molecule type" value="Genomic_DNA"/>
</dbReference>
<name>G4ZPE7_PHYSP</name>
<proteinExistence type="predicted"/>
<dbReference type="RefSeq" id="XP_009529230.1">
    <property type="nucleotide sequence ID" value="XM_009530935.1"/>
</dbReference>
<dbReference type="Proteomes" id="UP000002640">
    <property type="component" value="Unassembled WGS sequence"/>
</dbReference>
<dbReference type="PANTHER" id="PTHR11439:SF483">
    <property type="entry name" value="PEPTIDE SYNTHASE GLIP-LIKE, PUTATIVE (AFU_ORTHOLOGUE AFUA_3G12920)-RELATED"/>
    <property type="match status" value="1"/>
</dbReference>
<evidence type="ECO:0000313" key="3">
    <source>
        <dbReference type="Proteomes" id="UP000002640"/>
    </source>
</evidence>
<dbReference type="STRING" id="1094619.G4ZPE7"/>
<evidence type="ECO:0000313" key="2">
    <source>
        <dbReference type="EMBL" id="EGZ15481.1"/>
    </source>
</evidence>
<dbReference type="PANTHER" id="PTHR11439">
    <property type="entry name" value="GAG-POL-RELATED RETROTRANSPOSON"/>
    <property type="match status" value="1"/>
</dbReference>
<gene>
    <name evidence="2" type="ORF">PHYSODRAFT_375036</name>
</gene>
<feature type="non-terminal residue" evidence="2">
    <location>
        <position position="82"/>
    </location>
</feature>
<dbReference type="KEGG" id="psoj:PHYSODRAFT_375036"/>
<dbReference type="InParanoid" id="G4ZPE7"/>
<feature type="region of interest" description="Disordered" evidence="1">
    <location>
        <begin position="62"/>
        <end position="82"/>
    </location>
</feature>
<dbReference type="GeneID" id="20650478"/>
<reference evidence="2 3" key="1">
    <citation type="journal article" date="2006" name="Science">
        <title>Phytophthora genome sequences uncover evolutionary origins and mechanisms of pathogenesis.</title>
        <authorList>
            <person name="Tyler B.M."/>
            <person name="Tripathy S."/>
            <person name="Zhang X."/>
            <person name="Dehal P."/>
            <person name="Jiang R.H."/>
            <person name="Aerts A."/>
            <person name="Arredondo F.D."/>
            <person name="Baxter L."/>
            <person name="Bensasson D."/>
            <person name="Beynon J.L."/>
            <person name="Chapman J."/>
            <person name="Damasceno C.M."/>
            <person name="Dorrance A.E."/>
            <person name="Dou D."/>
            <person name="Dickerman A.W."/>
            <person name="Dubchak I.L."/>
            <person name="Garbelotto M."/>
            <person name="Gijzen M."/>
            <person name="Gordon S.G."/>
            <person name="Govers F."/>
            <person name="Grunwald N.J."/>
            <person name="Huang W."/>
            <person name="Ivors K.L."/>
            <person name="Jones R.W."/>
            <person name="Kamoun S."/>
            <person name="Krampis K."/>
            <person name="Lamour K.H."/>
            <person name="Lee M.K."/>
            <person name="McDonald W.H."/>
            <person name="Medina M."/>
            <person name="Meijer H.J."/>
            <person name="Nordberg E.K."/>
            <person name="Maclean D.J."/>
            <person name="Ospina-Giraldo M.D."/>
            <person name="Morris P.F."/>
            <person name="Phuntumart V."/>
            <person name="Putnam N.H."/>
            <person name="Rash S."/>
            <person name="Rose J.K."/>
            <person name="Sakihama Y."/>
            <person name="Salamov A.A."/>
            <person name="Savidor A."/>
            <person name="Scheuring C.F."/>
            <person name="Smith B.M."/>
            <person name="Sobral B.W."/>
            <person name="Terry A."/>
            <person name="Torto-Alalibo T.A."/>
            <person name="Win J."/>
            <person name="Xu Z."/>
            <person name="Zhang H."/>
            <person name="Grigoriev I.V."/>
            <person name="Rokhsar D.S."/>
            <person name="Boore J.L."/>
        </authorList>
    </citation>
    <scope>NUCLEOTIDE SEQUENCE [LARGE SCALE GENOMIC DNA]</scope>
    <source>
        <strain evidence="2 3">P6497</strain>
    </source>
</reference>
<keyword evidence="3" id="KW-1185">Reference proteome</keyword>
<feature type="non-terminal residue" evidence="2">
    <location>
        <position position="1"/>
    </location>
</feature>
<accession>G4ZPE7</accession>
<protein>
    <submittedName>
        <fullName evidence="2">Uncharacterized protein</fullName>
    </submittedName>
</protein>
<feature type="compositionally biased region" description="Polar residues" evidence="1">
    <location>
        <begin position="72"/>
        <end position="82"/>
    </location>
</feature>